<dbReference type="GO" id="GO:0071285">
    <property type="term" value="P:cellular response to lithium ion"/>
    <property type="evidence" value="ECO:0007669"/>
    <property type="project" value="TreeGrafter"/>
</dbReference>
<feature type="transmembrane region" description="Helical" evidence="10">
    <location>
        <begin position="320"/>
        <end position="338"/>
    </location>
</feature>
<feature type="transmembrane region" description="Helical" evidence="10">
    <location>
        <begin position="220"/>
        <end position="239"/>
    </location>
</feature>
<dbReference type="PANTHER" id="PTHR10283">
    <property type="entry name" value="SOLUTE CARRIER FAMILY 13 MEMBER"/>
    <property type="match status" value="1"/>
</dbReference>
<evidence type="ECO:0000256" key="5">
    <source>
        <dbReference type="ARBA" id="ARBA00022989"/>
    </source>
</evidence>
<keyword evidence="8" id="KW-0406">Ion transport</keyword>
<accession>A0A8C0KFP0</accession>
<evidence type="ECO:0000256" key="2">
    <source>
        <dbReference type="ARBA" id="ARBA00006772"/>
    </source>
</evidence>
<dbReference type="PANTHER" id="PTHR10283:SF82">
    <property type="entry name" value="SOLUTE CARRIER FAMILY 13 MEMBER 2"/>
    <property type="match status" value="1"/>
</dbReference>
<dbReference type="GO" id="GO:0015138">
    <property type="term" value="F:fumarate transmembrane transporter activity"/>
    <property type="evidence" value="ECO:0007669"/>
    <property type="project" value="TreeGrafter"/>
</dbReference>
<evidence type="ECO:0000256" key="4">
    <source>
        <dbReference type="ARBA" id="ARBA00022692"/>
    </source>
</evidence>
<evidence type="ECO:0000313" key="12">
    <source>
        <dbReference type="Proteomes" id="UP000694391"/>
    </source>
</evidence>
<dbReference type="InterPro" id="IPR031312">
    <property type="entry name" value="Na/sul_symport_CS"/>
</dbReference>
<keyword evidence="4 10" id="KW-0812">Transmembrane</keyword>
<comment type="subcellular location">
    <subcellularLocation>
        <location evidence="1">Membrane</location>
        <topology evidence="1">Multi-pass membrane protein</topology>
    </subcellularLocation>
</comment>
<gene>
    <name evidence="11" type="primary">SLC13A2</name>
</gene>
<dbReference type="PROSITE" id="PS01271">
    <property type="entry name" value="NA_SULFATE"/>
    <property type="match status" value="1"/>
</dbReference>
<keyword evidence="8" id="KW-0739">Sodium transport</keyword>
<dbReference type="Pfam" id="PF00939">
    <property type="entry name" value="Na_sulph_symp"/>
    <property type="match status" value="1"/>
</dbReference>
<feature type="transmembrane region" description="Helical" evidence="10">
    <location>
        <begin position="12"/>
        <end position="30"/>
    </location>
</feature>
<dbReference type="Ensembl" id="ENSCAFT00020017242.1">
    <property type="protein sequence ID" value="ENSCAFP00020014818.1"/>
    <property type="gene ID" value="ENSCAFG00020011903.1"/>
</dbReference>
<feature type="compositionally biased region" description="Basic and acidic residues" evidence="9">
    <location>
        <begin position="185"/>
        <end position="196"/>
    </location>
</feature>
<dbReference type="CDD" id="cd01115">
    <property type="entry name" value="SLC13_permease"/>
    <property type="match status" value="1"/>
</dbReference>
<reference evidence="11" key="1">
    <citation type="submission" date="2025-08" db="UniProtKB">
        <authorList>
            <consortium name="Ensembl"/>
        </authorList>
    </citation>
    <scope>IDENTIFICATION</scope>
</reference>
<feature type="transmembrane region" description="Helical" evidence="10">
    <location>
        <begin position="470"/>
        <end position="489"/>
    </location>
</feature>
<evidence type="ECO:0000313" key="11">
    <source>
        <dbReference type="Ensembl" id="ENSCAFP00020014818.1"/>
    </source>
</evidence>
<feature type="transmembrane region" description="Helical" evidence="10">
    <location>
        <begin position="495"/>
        <end position="516"/>
    </location>
</feature>
<feature type="transmembrane region" description="Helical" evidence="10">
    <location>
        <begin position="358"/>
        <end position="377"/>
    </location>
</feature>
<organism evidence="11 12">
    <name type="scientific">Canis lupus dingo</name>
    <name type="common">dingo</name>
    <dbReference type="NCBI Taxonomy" id="286419"/>
    <lineage>
        <taxon>Eukaryota</taxon>
        <taxon>Metazoa</taxon>
        <taxon>Chordata</taxon>
        <taxon>Craniata</taxon>
        <taxon>Vertebrata</taxon>
        <taxon>Euteleostomi</taxon>
        <taxon>Mammalia</taxon>
        <taxon>Eutheria</taxon>
        <taxon>Laurasiatheria</taxon>
        <taxon>Carnivora</taxon>
        <taxon>Caniformia</taxon>
        <taxon>Canidae</taxon>
        <taxon>Canis</taxon>
    </lineage>
</organism>
<dbReference type="GO" id="GO:0017153">
    <property type="term" value="F:sodium:dicarboxylate symporter activity"/>
    <property type="evidence" value="ECO:0007669"/>
    <property type="project" value="TreeGrafter"/>
</dbReference>
<dbReference type="AlphaFoldDB" id="A0A8C0KFP0"/>
<feature type="transmembrane region" description="Helical" evidence="10">
    <location>
        <begin position="528"/>
        <end position="550"/>
    </location>
</feature>
<feature type="transmembrane region" description="Helical" evidence="10">
    <location>
        <begin position="259"/>
        <end position="283"/>
    </location>
</feature>
<sequence length="580" mass="63392">IESHIGLLAGRLLLLLSMCLPTLPTALLLPSHPQEAYCAYSIILMALFWCTEALPLPVTALFPIILYPMMGIMDASEVCIEYFKDSNILFVGGLLMAIAVEHWNLHKRIALRVLLIIGVRPALLLLGFMLVTAFLSMWISNTATTAMMVPIAHAVLEQLHNTSKDVEEGSDNPTFELQEGSPQKDVTKLGEKDEARPCPAPTPNSWGGSEKREQLRFSQGMSLCVCYSASIGGIATLTGTTPNLVLFPQNGNVVNFASWFGFAFPTMAILLLLSWLWLQILFLGFNFRKNFGFGGQAKEREQAAFHVIQTEHKRLGPMTFAEKAVSVLFIILVVLWFTREPGFFLGWGNLAFPDKDGNSMASDGTVAIFIGIILFLVPSKIPGLTQDPNKPGRLKAPPALLNWKTVNEKMPWNIVLLLGGGFALAKGSEKSGLSEWLGDKLTPLQNVPSPAIAFILCLLIATFTECTSNVATTTLFLPILAICLHPLYVMLPCTLAASLAFMLPVATPPNAIVFSFGGLKVSDMVSRFLLNIIGVLVITLAINSWSFPIFNLHTFPSWAYSNTTTNCMAIQTNITTTPSP</sequence>
<protein>
    <submittedName>
        <fullName evidence="11">Solute carrier family 13 member 2</fullName>
    </submittedName>
</protein>
<proteinExistence type="inferred from homology"/>
<feature type="transmembrane region" description="Helical" evidence="10">
    <location>
        <begin position="88"/>
        <end position="105"/>
    </location>
</feature>
<keyword evidence="5 10" id="KW-1133">Transmembrane helix</keyword>
<dbReference type="GO" id="GO:0015141">
    <property type="term" value="F:succinate transmembrane transporter activity"/>
    <property type="evidence" value="ECO:0007669"/>
    <property type="project" value="TreeGrafter"/>
</dbReference>
<evidence type="ECO:0000256" key="9">
    <source>
        <dbReference type="SAM" id="MobiDB-lite"/>
    </source>
</evidence>
<comment type="similarity">
    <text evidence="2">Belongs to the SLC13A/DASS transporter (TC 2.A.47) family. NADC subfamily.</text>
</comment>
<evidence type="ECO:0000256" key="7">
    <source>
        <dbReference type="ARBA" id="ARBA00023136"/>
    </source>
</evidence>
<keyword evidence="12" id="KW-1185">Reference proteome</keyword>
<evidence type="ECO:0000256" key="1">
    <source>
        <dbReference type="ARBA" id="ARBA00004141"/>
    </source>
</evidence>
<reference evidence="11" key="2">
    <citation type="submission" date="2025-09" db="UniProtKB">
        <authorList>
            <consortium name="Ensembl"/>
        </authorList>
    </citation>
    <scope>IDENTIFICATION</scope>
</reference>
<dbReference type="InterPro" id="IPR001898">
    <property type="entry name" value="SLC13A/DASS"/>
</dbReference>
<evidence type="ECO:0000256" key="10">
    <source>
        <dbReference type="SAM" id="Phobius"/>
    </source>
</evidence>
<feature type="transmembrane region" description="Helical" evidence="10">
    <location>
        <begin position="111"/>
        <end position="139"/>
    </location>
</feature>
<dbReference type="GeneTree" id="ENSGT01030000234550"/>
<evidence type="ECO:0000256" key="3">
    <source>
        <dbReference type="ARBA" id="ARBA00022448"/>
    </source>
</evidence>
<evidence type="ECO:0000256" key="6">
    <source>
        <dbReference type="ARBA" id="ARBA00023053"/>
    </source>
</evidence>
<keyword evidence="3" id="KW-0813">Transport</keyword>
<dbReference type="GO" id="GO:0005886">
    <property type="term" value="C:plasma membrane"/>
    <property type="evidence" value="ECO:0007669"/>
    <property type="project" value="TreeGrafter"/>
</dbReference>
<feature type="transmembrane region" description="Helical" evidence="10">
    <location>
        <begin position="42"/>
        <end position="67"/>
    </location>
</feature>
<dbReference type="Proteomes" id="UP000694391">
    <property type="component" value="Unplaced"/>
</dbReference>
<dbReference type="GO" id="GO:0015139">
    <property type="term" value="F:alpha-ketoglutarate transmembrane transporter activity"/>
    <property type="evidence" value="ECO:0007669"/>
    <property type="project" value="TreeGrafter"/>
</dbReference>
<feature type="region of interest" description="Disordered" evidence="9">
    <location>
        <begin position="165"/>
        <end position="211"/>
    </location>
</feature>
<evidence type="ECO:0000256" key="8">
    <source>
        <dbReference type="ARBA" id="ARBA00023201"/>
    </source>
</evidence>
<keyword evidence="6" id="KW-0915">Sodium</keyword>
<keyword evidence="7 10" id="KW-0472">Membrane</keyword>
<name>A0A8C0KFP0_CANLU</name>